<dbReference type="InterPro" id="IPR006935">
    <property type="entry name" value="Helicase/UvrB_N"/>
</dbReference>
<dbReference type="Pfam" id="PF04851">
    <property type="entry name" value="ResIII"/>
    <property type="match status" value="1"/>
</dbReference>
<dbReference type="Pfam" id="PF00271">
    <property type="entry name" value="Helicase_C"/>
    <property type="match status" value="1"/>
</dbReference>
<dbReference type="AlphaFoldDB" id="A0A0R1W188"/>
<dbReference type="InterPro" id="IPR014001">
    <property type="entry name" value="Helicase_ATP-bd"/>
</dbReference>
<dbReference type="PATRIC" id="fig|1423743.5.peg.1451"/>
<evidence type="ECO:0000256" key="2">
    <source>
        <dbReference type="ARBA" id="ARBA00022840"/>
    </source>
</evidence>
<name>A0A0R1W188_9LACO</name>
<keyword evidence="1" id="KW-0547">Nucleotide-binding</keyword>
<dbReference type="Proteomes" id="UP000051966">
    <property type="component" value="Unassembled WGS sequence"/>
</dbReference>
<evidence type="ECO:0000313" key="6">
    <source>
        <dbReference type="EMBL" id="KRM11349.1"/>
    </source>
</evidence>
<dbReference type="PROSITE" id="PS51192">
    <property type="entry name" value="HELICASE_ATP_BIND_1"/>
    <property type="match status" value="1"/>
</dbReference>
<accession>A0A0R1W188</accession>
<evidence type="ECO:0000259" key="4">
    <source>
        <dbReference type="PROSITE" id="PS51192"/>
    </source>
</evidence>
<proteinExistence type="predicted"/>
<dbReference type="PANTHER" id="PTHR30580:SF1">
    <property type="entry name" value="COMF OPERON PROTEIN 1"/>
    <property type="match status" value="1"/>
</dbReference>
<dbReference type="SMART" id="SM00487">
    <property type="entry name" value="DEXDc"/>
    <property type="match status" value="1"/>
</dbReference>
<keyword evidence="7" id="KW-1185">Reference proteome</keyword>
<dbReference type="SMART" id="SM00490">
    <property type="entry name" value="HELICc"/>
    <property type="match status" value="1"/>
</dbReference>
<dbReference type="Gene3D" id="3.40.50.300">
    <property type="entry name" value="P-loop containing nucleotide triphosphate hydrolases"/>
    <property type="match status" value="2"/>
</dbReference>
<dbReference type="PANTHER" id="PTHR30580">
    <property type="entry name" value="PRIMOSOMAL PROTEIN N"/>
    <property type="match status" value="1"/>
</dbReference>
<evidence type="ECO:0000256" key="1">
    <source>
        <dbReference type="ARBA" id="ARBA00022741"/>
    </source>
</evidence>
<comment type="caution">
    <text evidence="6">The sequence shown here is derived from an EMBL/GenBank/DDBJ whole genome shotgun (WGS) entry which is preliminary data.</text>
</comment>
<feature type="domain" description="Helicase ATP-binding" evidence="4">
    <location>
        <begin position="113"/>
        <end position="265"/>
    </location>
</feature>
<keyword evidence="2" id="KW-0067">ATP-binding</keyword>
<dbReference type="InterPro" id="IPR027417">
    <property type="entry name" value="P-loop_NTPase"/>
</dbReference>
<organism evidence="6 7">
    <name type="scientific">Lentilactobacillus farraginis DSM 18382 = JCM 14108</name>
    <dbReference type="NCBI Taxonomy" id="1423743"/>
    <lineage>
        <taxon>Bacteria</taxon>
        <taxon>Bacillati</taxon>
        <taxon>Bacillota</taxon>
        <taxon>Bacilli</taxon>
        <taxon>Lactobacillales</taxon>
        <taxon>Lactobacillaceae</taxon>
        <taxon>Lentilactobacillus</taxon>
    </lineage>
</organism>
<dbReference type="GO" id="GO:0003677">
    <property type="term" value="F:DNA binding"/>
    <property type="evidence" value="ECO:0007669"/>
    <property type="project" value="UniProtKB-KW"/>
</dbReference>
<dbReference type="InterPro" id="IPR001650">
    <property type="entry name" value="Helicase_C-like"/>
</dbReference>
<dbReference type="PROSITE" id="PS51194">
    <property type="entry name" value="HELICASE_CTER"/>
    <property type="match status" value="1"/>
</dbReference>
<keyword evidence="3" id="KW-0238">DNA-binding</keyword>
<feature type="domain" description="Helicase C-terminal" evidence="5">
    <location>
        <begin position="298"/>
        <end position="442"/>
    </location>
</feature>
<sequence>MINHISELFGRQINELELPVKFKNDCRLSFRPAVIIKSGRPWCARCHTKLNPAVAQLPDNQYYCYACIQMGRMDTLHRLVTVAEPNQFAKIVKPMSWQGQLTNLQQQCADQVVKIFDQRQRHLLWAVTGAGKTEMLFPAIAWAVSQGLRVGIASPRVDVCIELFPRIKAAFEQVSCILLHGKADQPYQYCQITVCTTHQLLRFYHAFDVMVIDEVDVFPFAGNQMLHFAVQNAIKPGGGILYLTATPDEALMRQIRQKKLSVSYLPIRYHGFLLPTVKIIKSRHLKQKIDQKQLPQSVLRMIIKLLQQRQRFLLFVPRIKDLTLVSEALNRAAITGRFLTVYSADPKRIEKVAAMRDQTVDFLITTTILERGVTFPGIDVIVLKADDEIFSASALVQIAGRVGRNSARPTGRVLFYCERRTKTIRSCDNQIRQMNRKATRLK</sequence>
<dbReference type="GO" id="GO:0005524">
    <property type="term" value="F:ATP binding"/>
    <property type="evidence" value="ECO:0007669"/>
    <property type="project" value="UniProtKB-KW"/>
</dbReference>
<dbReference type="GO" id="GO:0006302">
    <property type="term" value="P:double-strand break repair"/>
    <property type="evidence" value="ECO:0007669"/>
    <property type="project" value="TreeGrafter"/>
</dbReference>
<protein>
    <submittedName>
        <fullName evidence="6">ATP-dependent DNA helicase translocase</fullName>
    </submittedName>
</protein>
<evidence type="ECO:0000256" key="3">
    <source>
        <dbReference type="ARBA" id="ARBA00023125"/>
    </source>
</evidence>
<dbReference type="EMBL" id="AZFY01000023">
    <property type="protein sequence ID" value="KRM11349.1"/>
    <property type="molecule type" value="Genomic_DNA"/>
</dbReference>
<dbReference type="GO" id="GO:0006270">
    <property type="term" value="P:DNA replication initiation"/>
    <property type="evidence" value="ECO:0007669"/>
    <property type="project" value="TreeGrafter"/>
</dbReference>
<evidence type="ECO:0000313" key="7">
    <source>
        <dbReference type="Proteomes" id="UP000051966"/>
    </source>
</evidence>
<keyword evidence="6" id="KW-0378">Hydrolase</keyword>
<dbReference type="OrthoDB" id="2077914at2"/>
<dbReference type="CDD" id="cd17925">
    <property type="entry name" value="DEXDc_ComFA"/>
    <property type="match status" value="1"/>
</dbReference>
<dbReference type="GO" id="GO:0016787">
    <property type="term" value="F:hydrolase activity"/>
    <property type="evidence" value="ECO:0007669"/>
    <property type="project" value="InterPro"/>
</dbReference>
<evidence type="ECO:0000259" key="5">
    <source>
        <dbReference type="PROSITE" id="PS51194"/>
    </source>
</evidence>
<gene>
    <name evidence="6" type="ORF">FD41_GL001399</name>
</gene>
<dbReference type="GO" id="GO:0006310">
    <property type="term" value="P:DNA recombination"/>
    <property type="evidence" value="ECO:0007669"/>
    <property type="project" value="TreeGrafter"/>
</dbReference>
<dbReference type="GO" id="GO:0043138">
    <property type="term" value="F:3'-5' DNA helicase activity"/>
    <property type="evidence" value="ECO:0007669"/>
    <property type="project" value="TreeGrafter"/>
</dbReference>
<reference evidence="6 7" key="1">
    <citation type="journal article" date="2015" name="Genome Announc.">
        <title>Expanding the biotechnology potential of lactobacilli through comparative genomics of 213 strains and associated genera.</title>
        <authorList>
            <person name="Sun Z."/>
            <person name="Harris H.M."/>
            <person name="McCann A."/>
            <person name="Guo C."/>
            <person name="Argimon S."/>
            <person name="Zhang W."/>
            <person name="Yang X."/>
            <person name="Jeffery I.B."/>
            <person name="Cooney J.C."/>
            <person name="Kagawa T.F."/>
            <person name="Liu W."/>
            <person name="Song Y."/>
            <person name="Salvetti E."/>
            <person name="Wrobel A."/>
            <person name="Rasinkangas P."/>
            <person name="Parkhill J."/>
            <person name="Rea M.C."/>
            <person name="O'Sullivan O."/>
            <person name="Ritari J."/>
            <person name="Douillard F.P."/>
            <person name="Paul Ross R."/>
            <person name="Yang R."/>
            <person name="Briner A.E."/>
            <person name="Felis G.E."/>
            <person name="de Vos W.M."/>
            <person name="Barrangou R."/>
            <person name="Klaenhammer T.R."/>
            <person name="Caufield P.W."/>
            <person name="Cui Y."/>
            <person name="Zhang H."/>
            <person name="O'Toole P.W."/>
        </authorList>
    </citation>
    <scope>NUCLEOTIDE SEQUENCE [LARGE SCALE GENOMIC DNA]</scope>
    <source>
        <strain evidence="6 7">DSM 18382</strain>
    </source>
</reference>
<keyword evidence="6" id="KW-0347">Helicase</keyword>
<dbReference type="RefSeq" id="WP_056983537.1">
    <property type="nucleotide sequence ID" value="NZ_AZFY01000023.1"/>
</dbReference>
<dbReference type="SUPFAM" id="SSF52540">
    <property type="entry name" value="P-loop containing nucleoside triphosphate hydrolases"/>
    <property type="match status" value="1"/>
</dbReference>